<reference evidence="3" key="1">
    <citation type="submission" date="2023-08" db="EMBL/GenBank/DDBJ databases">
        <authorList>
            <person name="Alioto T."/>
            <person name="Alioto T."/>
            <person name="Gomez Garrido J."/>
        </authorList>
    </citation>
    <scope>NUCLEOTIDE SEQUENCE</scope>
</reference>
<evidence type="ECO:0000313" key="3">
    <source>
        <dbReference type="EMBL" id="CAJ1085786.1"/>
    </source>
</evidence>
<feature type="transmembrane region" description="Helical" evidence="1">
    <location>
        <begin position="157"/>
        <end position="182"/>
    </location>
</feature>
<evidence type="ECO:0000313" key="4">
    <source>
        <dbReference type="Proteomes" id="UP001178508"/>
    </source>
</evidence>
<keyword evidence="1" id="KW-1133">Transmembrane helix</keyword>
<gene>
    <name evidence="3" type="ORF">XNOV1_A043547</name>
</gene>
<protein>
    <recommendedName>
        <fullName evidence="5">Immunoglobulin V-set domain-containing protein</fullName>
    </recommendedName>
</protein>
<dbReference type="SUPFAM" id="SSF48726">
    <property type="entry name" value="Immunoglobulin"/>
    <property type="match status" value="1"/>
</dbReference>
<sequence length="214" mass="24247">MVSRFLLLMALSVCVSGTLVVKVAHRSYQTEEDQDLTLEWTFTPKPNSSLKTLNIFCDMFNNQKDHVLFHLHEGVEVPQKEGDFVGRVQYDKEVLKEGRIRLHVSSLRTEDSGWYLCEVKTEYGNSLDRCYLNVTERTQTVSEPEPERPESESPGGIGLYVGLTAAAVIVAALILVLMVSILHRKHLIHIVQKCFSSSGYQITAKKLKVETNHR</sequence>
<dbReference type="EMBL" id="OY660886">
    <property type="protein sequence ID" value="CAJ1085786.1"/>
    <property type="molecule type" value="Genomic_DNA"/>
</dbReference>
<keyword evidence="4" id="KW-1185">Reference proteome</keyword>
<proteinExistence type="predicted"/>
<evidence type="ECO:0008006" key="5">
    <source>
        <dbReference type="Google" id="ProtNLM"/>
    </source>
</evidence>
<keyword evidence="1" id="KW-0472">Membrane</keyword>
<name>A0AAV1HL59_XYRNO</name>
<accession>A0AAV1HL59</accession>
<dbReference type="InterPro" id="IPR013783">
    <property type="entry name" value="Ig-like_fold"/>
</dbReference>
<evidence type="ECO:0000256" key="1">
    <source>
        <dbReference type="SAM" id="Phobius"/>
    </source>
</evidence>
<dbReference type="InterPro" id="IPR036179">
    <property type="entry name" value="Ig-like_dom_sf"/>
</dbReference>
<feature type="signal peptide" evidence="2">
    <location>
        <begin position="1"/>
        <end position="17"/>
    </location>
</feature>
<keyword evidence="2" id="KW-0732">Signal</keyword>
<feature type="chain" id="PRO_5043707262" description="Immunoglobulin V-set domain-containing protein" evidence="2">
    <location>
        <begin position="18"/>
        <end position="214"/>
    </location>
</feature>
<organism evidence="3 4">
    <name type="scientific">Xyrichtys novacula</name>
    <name type="common">Pearly razorfish</name>
    <name type="synonym">Hemipteronotus novacula</name>
    <dbReference type="NCBI Taxonomy" id="13765"/>
    <lineage>
        <taxon>Eukaryota</taxon>
        <taxon>Metazoa</taxon>
        <taxon>Chordata</taxon>
        <taxon>Craniata</taxon>
        <taxon>Vertebrata</taxon>
        <taxon>Euteleostomi</taxon>
        <taxon>Actinopterygii</taxon>
        <taxon>Neopterygii</taxon>
        <taxon>Teleostei</taxon>
        <taxon>Neoteleostei</taxon>
        <taxon>Acanthomorphata</taxon>
        <taxon>Eupercaria</taxon>
        <taxon>Labriformes</taxon>
        <taxon>Labridae</taxon>
        <taxon>Xyrichtys</taxon>
    </lineage>
</organism>
<keyword evidence="1" id="KW-0812">Transmembrane</keyword>
<evidence type="ECO:0000256" key="2">
    <source>
        <dbReference type="SAM" id="SignalP"/>
    </source>
</evidence>
<dbReference type="AlphaFoldDB" id="A0AAV1HL59"/>
<dbReference type="Gene3D" id="2.60.40.10">
    <property type="entry name" value="Immunoglobulins"/>
    <property type="match status" value="1"/>
</dbReference>
<dbReference type="Proteomes" id="UP001178508">
    <property type="component" value="Chromosome 23"/>
</dbReference>